<dbReference type="Pfam" id="PF02653">
    <property type="entry name" value="BPD_transp_2"/>
    <property type="match status" value="1"/>
</dbReference>
<comment type="caution">
    <text evidence="7">The sequence shown here is derived from an EMBL/GenBank/DDBJ whole genome shotgun (WGS) entry which is preliminary data.</text>
</comment>
<dbReference type="EMBL" id="JACHBG010000017">
    <property type="protein sequence ID" value="MBB6487902.1"/>
    <property type="molecule type" value="Genomic_DNA"/>
</dbReference>
<keyword evidence="3 6" id="KW-0812">Transmembrane</keyword>
<keyword evidence="2" id="KW-1003">Cell membrane</keyword>
<keyword evidence="7" id="KW-0762">Sugar transport</keyword>
<dbReference type="GO" id="GO:0005886">
    <property type="term" value="C:plasma membrane"/>
    <property type="evidence" value="ECO:0007669"/>
    <property type="project" value="UniProtKB-SubCell"/>
</dbReference>
<dbReference type="PANTHER" id="PTHR47089">
    <property type="entry name" value="ABC TRANSPORTER, PERMEASE PROTEIN"/>
    <property type="match status" value="1"/>
</dbReference>
<dbReference type="PANTHER" id="PTHR47089:SF1">
    <property type="entry name" value="GUANOSINE ABC TRANSPORTER PERMEASE PROTEIN NUPP"/>
    <property type="match status" value="1"/>
</dbReference>
<feature type="transmembrane region" description="Helical" evidence="6">
    <location>
        <begin position="139"/>
        <end position="159"/>
    </location>
</feature>
<evidence type="ECO:0000256" key="3">
    <source>
        <dbReference type="ARBA" id="ARBA00022692"/>
    </source>
</evidence>
<dbReference type="GO" id="GO:0022857">
    <property type="term" value="F:transmembrane transporter activity"/>
    <property type="evidence" value="ECO:0007669"/>
    <property type="project" value="InterPro"/>
</dbReference>
<feature type="transmembrane region" description="Helical" evidence="6">
    <location>
        <begin position="314"/>
        <end position="338"/>
    </location>
</feature>
<dbReference type="InterPro" id="IPR001851">
    <property type="entry name" value="ABC_transp_permease"/>
</dbReference>
<feature type="transmembrane region" description="Helical" evidence="6">
    <location>
        <begin position="12"/>
        <end position="32"/>
    </location>
</feature>
<dbReference type="CDD" id="cd06580">
    <property type="entry name" value="TM_PBP1_transp_TpRbsC_like"/>
    <property type="match status" value="1"/>
</dbReference>
<feature type="transmembrane region" description="Helical" evidence="6">
    <location>
        <begin position="191"/>
        <end position="209"/>
    </location>
</feature>
<evidence type="ECO:0000256" key="1">
    <source>
        <dbReference type="ARBA" id="ARBA00004651"/>
    </source>
</evidence>
<keyword evidence="4 6" id="KW-1133">Transmembrane helix</keyword>
<dbReference type="RefSeq" id="WP_184709204.1">
    <property type="nucleotide sequence ID" value="NZ_JACHBG010000017.1"/>
</dbReference>
<evidence type="ECO:0000313" key="7">
    <source>
        <dbReference type="EMBL" id="MBB6487902.1"/>
    </source>
</evidence>
<accession>A0A7X0IWF6</accession>
<feature type="transmembrane region" description="Helical" evidence="6">
    <location>
        <begin position="62"/>
        <end position="80"/>
    </location>
</feature>
<name>A0A7X0IWF6_9HYPH</name>
<evidence type="ECO:0000256" key="2">
    <source>
        <dbReference type="ARBA" id="ARBA00022475"/>
    </source>
</evidence>
<organism evidence="7 8">
    <name type="scientific">Rhizobium lusitanum</name>
    <dbReference type="NCBI Taxonomy" id="293958"/>
    <lineage>
        <taxon>Bacteria</taxon>
        <taxon>Pseudomonadati</taxon>
        <taxon>Pseudomonadota</taxon>
        <taxon>Alphaproteobacteria</taxon>
        <taxon>Hyphomicrobiales</taxon>
        <taxon>Rhizobiaceae</taxon>
        <taxon>Rhizobium/Agrobacterium group</taxon>
        <taxon>Rhizobium</taxon>
    </lineage>
</organism>
<reference evidence="7 8" key="1">
    <citation type="submission" date="2020-08" db="EMBL/GenBank/DDBJ databases">
        <title>Genomic Encyclopedia of Type Strains, Phase IV (KMG-V): Genome sequencing to study the core and pangenomes of soil and plant-associated prokaryotes.</title>
        <authorList>
            <person name="Whitman W."/>
        </authorList>
    </citation>
    <scope>NUCLEOTIDE SEQUENCE [LARGE SCALE GENOMIC DNA]</scope>
    <source>
        <strain evidence="7 8">SEMIA 4060</strain>
    </source>
</reference>
<gene>
    <name evidence="7" type="ORF">GGD46_005212</name>
</gene>
<comment type="subcellular location">
    <subcellularLocation>
        <location evidence="1">Cell membrane</location>
        <topology evidence="1">Multi-pass membrane protein</topology>
    </subcellularLocation>
</comment>
<feature type="transmembrane region" description="Helical" evidence="6">
    <location>
        <begin position="87"/>
        <end position="105"/>
    </location>
</feature>
<evidence type="ECO:0000256" key="5">
    <source>
        <dbReference type="ARBA" id="ARBA00023136"/>
    </source>
</evidence>
<evidence type="ECO:0000256" key="6">
    <source>
        <dbReference type="SAM" id="Phobius"/>
    </source>
</evidence>
<keyword evidence="7" id="KW-0813">Transport</keyword>
<feature type="transmembrane region" description="Helical" evidence="6">
    <location>
        <begin position="242"/>
        <end position="260"/>
    </location>
</feature>
<protein>
    <submittedName>
        <fullName evidence="7">Simple sugar transport system permease protein</fullName>
    </submittedName>
</protein>
<evidence type="ECO:0000256" key="4">
    <source>
        <dbReference type="ARBA" id="ARBA00022989"/>
    </source>
</evidence>
<proteinExistence type="predicted"/>
<dbReference type="AlphaFoldDB" id="A0A7X0IWF6"/>
<evidence type="ECO:0000313" key="8">
    <source>
        <dbReference type="Proteomes" id="UP000565576"/>
    </source>
</evidence>
<feature type="transmembrane region" description="Helical" evidence="6">
    <location>
        <begin position="280"/>
        <end position="302"/>
    </location>
</feature>
<sequence>MTTAGGLDTKSRMVAIVLSIIAAVVLGGLVVLSTGANPLSVYREIITGAVAGRGLGETLTRAVPLVGMALAAAIALRAGLVNLGGDGQMLVGGLAAALVALYLPAPGVLRAVLALLAAMCAGGLYAWIAAILQLSLAIPFLIASLLLSYIARGLTSYLVRYPLRDPSTGMPETYRVATGARLPSSILELPISWGMVIMAAVAIAVVVNDRHGVNGFEWRMTGLNARFAQYSGTNLQRQTRRVAFLSGALAGLVGALLILGQQYRFTDGALLAPGYTWSGLMAAVLAMASPIATVITSIFFSALQVGGFSMERALGLPAVLTWVLQALIILCLAARPIFLRKR</sequence>
<keyword evidence="5 6" id="KW-0472">Membrane</keyword>
<dbReference type="Proteomes" id="UP000565576">
    <property type="component" value="Unassembled WGS sequence"/>
</dbReference>